<sequence>MGKYTEAFFALSTEFKDRLLAIGKDKVPVNYYTRHNNWGDQLNKYLIEKITKKTVVKNNFKQSPHILAIGSVLSSASSRSIIWGSGFISKDAPLKTKDLDIRAVRGVLTRNRLRNEFGINCPDVLGDPAVLLPLFYDAKHITKKYKVGVIPHYKDKELPAVQSLLNNGCVLVDIQNDIEPFIDKMNECEFIISSSLHGLIAADTYGIPNLWVAFSDKVLGGEYKFCDYYSTTDNNAPKVCIVSGADNYLLEDLLAKCRCNQFTRSKEDLFKAFPTEYR</sequence>
<dbReference type="AlphaFoldDB" id="A0A6B9XYT2"/>
<organism evidence="2">
    <name type="scientific">Enterobacter cloacae</name>
    <dbReference type="NCBI Taxonomy" id="550"/>
    <lineage>
        <taxon>Bacteria</taxon>
        <taxon>Pseudomonadati</taxon>
        <taxon>Pseudomonadota</taxon>
        <taxon>Gammaproteobacteria</taxon>
        <taxon>Enterobacterales</taxon>
        <taxon>Enterobacteriaceae</taxon>
        <taxon>Enterobacter</taxon>
        <taxon>Enterobacter cloacae complex</taxon>
    </lineage>
</organism>
<evidence type="ECO:0000313" key="2">
    <source>
        <dbReference type="EMBL" id="QHR93297.1"/>
    </source>
</evidence>
<gene>
    <name evidence="2" type="primary">orf6</name>
</gene>
<protein>
    <submittedName>
        <fullName evidence="2">Exopolysaccharide glucosyl ketal-pyruvate-transferase</fullName>
    </submittedName>
</protein>
<dbReference type="EMBL" id="MK595732">
    <property type="protein sequence ID" value="QHR93297.1"/>
    <property type="molecule type" value="Genomic_DNA"/>
</dbReference>
<evidence type="ECO:0000259" key="1">
    <source>
        <dbReference type="Pfam" id="PF04230"/>
    </source>
</evidence>
<dbReference type="Pfam" id="PF04230">
    <property type="entry name" value="PS_pyruv_trans"/>
    <property type="match status" value="1"/>
</dbReference>
<dbReference type="InterPro" id="IPR007345">
    <property type="entry name" value="Polysacch_pyruvyl_Trfase"/>
</dbReference>
<name>A0A6B9XYT2_ENTCL</name>
<reference evidence="2" key="1">
    <citation type="submission" date="2019-03" db="EMBL/GenBank/DDBJ databases">
        <title>Genetic characterization of the O-antigen and development of a molecular serotyping scheme for Enterobacter cloacae.</title>
        <authorList>
            <person name="Li Y."/>
            <person name="Huang J."/>
            <person name="Wang X."/>
            <person name="Xu C."/>
            <person name="Han T."/>
            <person name="Guo X."/>
        </authorList>
    </citation>
    <scope>NUCLEOTIDE SEQUENCE</scope>
    <source>
        <strain evidence="2">NCTC 11589</strain>
    </source>
</reference>
<keyword evidence="2" id="KW-0670">Pyruvate</keyword>
<feature type="domain" description="Polysaccharide pyruvyl transferase" evidence="1">
    <location>
        <begin position="57"/>
        <end position="213"/>
    </location>
</feature>
<keyword evidence="2" id="KW-0808">Transferase</keyword>
<proteinExistence type="predicted"/>
<accession>A0A6B9XYT2</accession>
<dbReference type="GO" id="GO:0016740">
    <property type="term" value="F:transferase activity"/>
    <property type="evidence" value="ECO:0007669"/>
    <property type="project" value="UniProtKB-KW"/>
</dbReference>